<keyword evidence="2" id="KW-1185">Reference proteome</keyword>
<accession>A0A3M7RJU5</accession>
<dbReference type="EMBL" id="REGN01003226">
    <property type="protein sequence ID" value="RNA23749.1"/>
    <property type="molecule type" value="Genomic_DNA"/>
</dbReference>
<proteinExistence type="predicted"/>
<gene>
    <name evidence="1" type="ORF">BpHYR1_043940</name>
</gene>
<reference evidence="1 2" key="1">
    <citation type="journal article" date="2018" name="Sci. Rep.">
        <title>Genomic signatures of local adaptation to the degree of environmental predictability in rotifers.</title>
        <authorList>
            <person name="Franch-Gras L."/>
            <person name="Hahn C."/>
            <person name="Garcia-Roger E.M."/>
            <person name="Carmona M.J."/>
            <person name="Serra M."/>
            <person name="Gomez A."/>
        </authorList>
    </citation>
    <scope>NUCLEOTIDE SEQUENCE [LARGE SCALE GENOMIC DNA]</scope>
    <source>
        <strain evidence="1">HYR1</strain>
    </source>
</reference>
<protein>
    <submittedName>
        <fullName evidence="1">Uncharacterized protein</fullName>
    </submittedName>
</protein>
<name>A0A3M7RJU5_BRAPC</name>
<comment type="caution">
    <text evidence="1">The sequence shown here is derived from an EMBL/GenBank/DDBJ whole genome shotgun (WGS) entry which is preliminary data.</text>
</comment>
<organism evidence="1 2">
    <name type="scientific">Brachionus plicatilis</name>
    <name type="common">Marine rotifer</name>
    <name type="synonym">Brachionus muelleri</name>
    <dbReference type="NCBI Taxonomy" id="10195"/>
    <lineage>
        <taxon>Eukaryota</taxon>
        <taxon>Metazoa</taxon>
        <taxon>Spiralia</taxon>
        <taxon>Gnathifera</taxon>
        <taxon>Rotifera</taxon>
        <taxon>Eurotatoria</taxon>
        <taxon>Monogononta</taxon>
        <taxon>Pseudotrocha</taxon>
        <taxon>Ploima</taxon>
        <taxon>Brachionidae</taxon>
        <taxon>Brachionus</taxon>
    </lineage>
</organism>
<sequence length="77" mass="9009">MLRFLVLLKIKEKYATGFEQMLVLFVTYRRIQEIQNLMIHGTTYDLSEKKALFLAGLKELQLFNGLTAGKAKFFYTI</sequence>
<dbReference type="Proteomes" id="UP000276133">
    <property type="component" value="Unassembled WGS sequence"/>
</dbReference>
<evidence type="ECO:0000313" key="2">
    <source>
        <dbReference type="Proteomes" id="UP000276133"/>
    </source>
</evidence>
<evidence type="ECO:0000313" key="1">
    <source>
        <dbReference type="EMBL" id="RNA23749.1"/>
    </source>
</evidence>
<dbReference type="AlphaFoldDB" id="A0A3M7RJU5"/>